<dbReference type="GO" id="GO:0008865">
    <property type="term" value="F:fructokinase activity"/>
    <property type="evidence" value="ECO:0007669"/>
    <property type="project" value="UniProtKB-ARBA"/>
</dbReference>
<dbReference type="PANTHER" id="PTHR43085:SF54">
    <property type="entry name" value="PUTATIVE-RELATED"/>
    <property type="match status" value="1"/>
</dbReference>
<evidence type="ECO:0000256" key="1">
    <source>
        <dbReference type="ARBA" id="ARBA00010688"/>
    </source>
</evidence>
<dbReference type="CDD" id="cd01167">
    <property type="entry name" value="bac_FRK"/>
    <property type="match status" value="1"/>
</dbReference>
<dbReference type="InterPro" id="IPR011611">
    <property type="entry name" value="PfkB_dom"/>
</dbReference>
<evidence type="ECO:0000313" key="6">
    <source>
        <dbReference type="EMBL" id="SLM52875.1"/>
    </source>
</evidence>
<evidence type="ECO:0000313" key="7">
    <source>
        <dbReference type="Proteomes" id="UP000195985"/>
    </source>
</evidence>
<dbReference type="Pfam" id="PF00294">
    <property type="entry name" value="PfkB"/>
    <property type="match status" value="1"/>
</dbReference>
<dbReference type="Proteomes" id="UP000195985">
    <property type="component" value="Unassembled WGS sequence"/>
</dbReference>
<evidence type="ECO:0000256" key="3">
    <source>
        <dbReference type="ARBA" id="ARBA00022777"/>
    </source>
</evidence>
<gene>
    <name evidence="6" type="ORF">TPAS_2583</name>
</gene>
<dbReference type="SUPFAM" id="SSF53613">
    <property type="entry name" value="Ribokinase-like"/>
    <property type="match status" value="1"/>
</dbReference>
<dbReference type="GO" id="GO:0006000">
    <property type="term" value="P:fructose metabolic process"/>
    <property type="evidence" value="ECO:0007669"/>
    <property type="project" value="UniProtKB-ARBA"/>
</dbReference>
<reference evidence="7" key="1">
    <citation type="submission" date="2016-04" db="EMBL/GenBank/DDBJ databases">
        <authorList>
            <person name="Strepis N."/>
        </authorList>
    </citation>
    <scope>NUCLEOTIDE SEQUENCE [LARGE SCALE GENOMIC DNA]</scope>
</reference>
<dbReference type="EMBL" id="FWEY01000009">
    <property type="protein sequence ID" value="SLM52875.1"/>
    <property type="molecule type" value="Genomic_DNA"/>
</dbReference>
<proteinExistence type="inferred from homology"/>
<feature type="domain" description="Carbohydrate kinase PfkB" evidence="5">
    <location>
        <begin position="1"/>
        <end position="308"/>
    </location>
</feature>
<dbReference type="InterPro" id="IPR050306">
    <property type="entry name" value="PfkB_Carbo_kinase"/>
</dbReference>
<dbReference type="PROSITE" id="PS00583">
    <property type="entry name" value="PFKB_KINASES_1"/>
    <property type="match status" value="1"/>
</dbReference>
<keyword evidence="7" id="KW-1185">Reference proteome</keyword>
<comment type="similarity">
    <text evidence="1 4">Belongs to the carbohydrate kinase PfkB family.</text>
</comment>
<name>A0A1W1IIW1_9LACT</name>
<sequence>MRRVYTIGEILIDFFPSEIGVPLKEVHGFTKQPGGAPANVAVTVSRLGGNASFIGKVGQDAFGDYLTDVLKQNQVDTRHLFRTAEANTALAFVSLQENGEREFSFYRNPSADMLLDKEELNELVFTAADILHFCSVDLIEAPVKYAHLAALEKMQQAGGTIVFDPNVRLNLWPDPEMLKQTIQQFLPYADILKISDDELAFITGMDSEADGLAALLKTEPKLLIFTKGSKGADLYFKGEKASVEGISVKAVDTTGAGDSFIGAFLYQIANRADWEDCSLDEIGEMGLFANRVAALVTTRPGGMQSIPTLQEVLSLEGE</sequence>
<accession>A0A1W1IIW1</accession>
<protein>
    <submittedName>
        <fullName evidence="6">Ribokinase</fullName>
    </submittedName>
</protein>
<dbReference type="InterPro" id="IPR002173">
    <property type="entry name" value="Carboh/pur_kinase_PfkB_CS"/>
</dbReference>
<dbReference type="STRING" id="43064.SAMN04488086_11056"/>
<dbReference type="PRINTS" id="PR00990">
    <property type="entry name" value="RIBOKINASE"/>
</dbReference>
<dbReference type="InterPro" id="IPR002139">
    <property type="entry name" value="Ribo/fructo_kinase"/>
</dbReference>
<dbReference type="PROSITE" id="PS00584">
    <property type="entry name" value="PFKB_KINASES_2"/>
    <property type="match status" value="1"/>
</dbReference>
<organism evidence="6 7">
    <name type="scientific">Trichococcus pasteurii</name>
    <dbReference type="NCBI Taxonomy" id="43064"/>
    <lineage>
        <taxon>Bacteria</taxon>
        <taxon>Bacillati</taxon>
        <taxon>Bacillota</taxon>
        <taxon>Bacilli</taxon>
        <taxon>Lactobacillales</taxon>
        <taxon>Carnobacteriaceae</taxon>
        <taxon>Trichococcus</taxon>
    </lineage>
</organism>
<dbReference type="AlphaFoldDB" id="A0A1W1IIW1"/>
<keyword evidence="2 4" id="KW-0808">Transferase</keyword>
<evidence type="ECO:0000256" key="4">
    <source>
        <dbReference type="RuleBase" id="RU003704"/>
    </source>
</evidence>
<dbReference type="PANTHER" id="PTHR43085">
    <property type="entry name" value="HEXOKINASE FAMILY MEMBER"/>
    <property type="match status" value="1"/>
</dbReference>
<keyword evidence="3 4" id="KW-0418">Kinase</keyword>
<dbReference type="InterPro" id="IPR029056">
    <property type="entry name" value="Ribokinase-like"/>
</dbReference>
<dbReference type="OrthoDB" id="9813569at2"/>
<dbReference type="RefSeq" id="WP_086943610.1">
    <property type="nucleotide sequence ID" value="NZ_FONM01000010.1"/>
</dbReference>
<dbReference type="Gene3D" id="3.40.1190.20">
    <property type="match status" value="1"/>
</dbReference>
<evidence type="ECO:0000259" key="5">
    <source>
        <dbReference type="Pfam" id="PF00294"/>
    </source>
</evidence>
<evidence type="ECO:0000256" key="2">
    <source>
        <dbReference type="ARBA" id="ARBA00022679"/>
    </source>
</evidence>